<keyword evidence="2" id="KW-0012">Acyltransferase</keyword>
<evidence type="ECO:0000259" key="4">
    <source>
        <dbReference type="PROSITE" id="PS51186"/>
    </source>
</evidence>
<organism evidence="5 6">
    <name type="scientific">Thalassotalea euphylliae</name>
    <dbReference type="NCBI Taxonomy" id="1655234"/>
    <lineage>
        <taxon>Bacteria</taxon>
        <taxon>Pseudomonadati</taxon>
        <taxon>Pseudomonadota</taxon>
        <taxon>Gammaproteobacteria</taxon>
        <taxon>Alteromonadales</taxon>
        <taxon>Colwelliaceae</taxon>
        <taxon>Thalassotalea</taxon>
    </lineage>
</organism>
<dbReference type="PROSITE" id="PS51186">
    <property type="entry name" value="GNAT"/>
    <property type="match status" value="1"/>
</dbReference>
<name>A0A3E0TIP6_9GAMM</name>
<comment type="similarity">
    <text evidence="3">Belongs to the acetyltransferase family. RimJ subfamily.</text>
</comment>
<comment type="caution">
    <text evidence="5">The sequence shown here is derived from an EMBL/GenBank/DDBJ whole genome shotgun (WGS) entry which is preliminary data.</text>
</comment>
<dbReference type="Pfam" id="PF13302">
    <property type="entry name" value="Acetyltransf_3"/>
    <property type="match status" value="1"/>
</dbReference>
<dbReference type="GO" id="GO:0016747">
    <property type="term" value="F:acyltransferase activity, transferring groups other than amino-acyl groups"/>
    <property type="evidence" value="ECO:0007669"/>
    <property type="project" value="InterPro"/>
</dbReference>
<dbReference type="InterPro" id="IPR000182">
    <property type="entry name" value="GNAT_dom"/>
</dbReference>
<dbReference type="SUPFAM" id="SSF55729">
    <property type="entry name" value="Acyl-CoA N-acyltransferases (Nat)"/>
    <property type="match status" value="1"/>
</dbReference>
<proteinExistence type="inferred from homology"/>
<dbReference type="Proteomes" id="UP000256899">
    <property type="component" value="Unassembled WGS sequence"/>
</dbReference>
<feature type="domain" description="N-acetyltransferase" evidence="4">
    <location>
        <begin position="9"/>
        <end position="170"/>
    </location>
</feature>
<keyword evidence="6" id="KW-1185">Reference proteome</keyword>
<reference evidence="6" key="1">
    <citation type="submission" date="2018-08" db="EMBL/GenBank/DDBJ databases">
        <title>Thalassotalea euphylliae genome.</title>
        <authorList>
            <person name="Summers S."/>
            <person name="Rice S.A."/>
            <person name="Freckelton M.L."/>
            <person name="Nedved B.T."/>
            <person name="Hadfield M.G."/>
        </authorList>
    </citation>
    <scope>NUCLEOTIDE SEQUENCE [LARGE SCALE GENOMIC DNA]</scope>
    <source>
        <strain evidence="6">H3</strain>
    </source>
</reference>
<evidence type="ECO:0000313" key="6">
    <source>
        <dbReference type="Proteomes" id="UP000256899"/>
    </source>
</evidence>
<dbReference type="PANTHER" id="PTHR43792">
    <property type="entry name" value="GNAT FAMILY, PUTATIVE (AFU_ORTHOLOGUE AFUA_3G00765)-RELATED-RELATED"/>
    <property type="match status" value="1"/>
</dbReference>
<dbReference type="InterPro" id="IPR016181">
    <property type="entry name" value="Acyl_CoA_acyltransferase"/>
</dbReference>
<dbReference type="Gene3D" id="3.40.630.30">
    <property type="match status" value="1"/>
</dbReference>
<protein>
    <submittedName>
        <fullName evidence="5">N-acetyltransferase</fullName>
    </submittedName>
</protein>
<dbReference type="RefSeq" id="WP_116018718.1">
    <property type="nucleotide sequence ID" value="NZ_QUOT01000002.1"/>
</dbReference>
<dbReference type="EMBL" id="QUOT01000002">
    <property type="protein sequence ID" value="REL24388.1"/>
    <property type="molecule type" value="Genomic_DNA"/>
</dbReference>
<evidence type="ECO:0000256" key="1">
    <source>
        <dbReference type="ARBA" id="ARBA00022679"/>
    </source>
</evidence>
<gene>
    <name evidence="5" type="ORF">DXX94_18775</name>
</gene>
<dbReference type="AlphaFoldDB" id="A0A3E0TIP6"/>
<keyword evidence="1 5" id="KW-0808">Transferase</keyword>
<sequence length="170" mass="19263">MDVLPATKLKLRFFEAQDELLLVDYLNDPQVLHYLSSRIPNPYTAKDAKWWITTGSRNGLIRAITVDGELAGCIGAEPGQHEYQYSGEVGYWLAEKFWGEGYATNALCLLIKELQQATQLVRLQASVFEGNQGSAKVLEKCGFTQQGYFPKAVYKNQRFYHEVVYGRTIS</sequence>
<accession>A0A3E0TIP6</accession>
<evidence type="ECO:0000256" key="3">
    <source>
        <dbReference type="ARBA" id="ARBA00038502"/>
    </source>
</evidence>
<evidence type="ECO:0000313" key="5">
    <source>
        <dbReference type="EMBL" id="REL24388.1"/>
    </source>
</evidence>
<dbReference type="InterPro" id="IPR051531">
    <property type="entry name" value="N-acetyltransferase"/>
</dbReference>
<dbReference type="PANTHER" id="PTHR43792:SF8">
    <property type="entry name" value="[RIBOSOMAL PROTEIN US5]-ALANINE N-ACETYLTRANSFERASE"/>
    <property type="match status" value="1"/>
</dbReference>
<evidence type="ECO:0000256" key="2">
    <source>
        <dbReference type="ARBA" id="ARBA00023315"/>
    </source>
</evidence>